<dbReference type="InterPro" id="IPR042206">
    <property type="entry name" value="CRISPR-assoc_Cas1_C"/>
</dbReference>
<evidence type="ECO:0000256" key="3">
    <source>
        <dbReference type="ARBA" id="ARBA00022759"/>
    </source>
</evidence>
<dbReference type="NCBIfam" id="TIGR03639">
    <property type="entry name" value="cas1_NMENI"/>
    <property type="match status" value="1"/>
</dbReference>
<comment type="cofactor">
    <cofactor evidence="10">
        <name>Mg(2+)</name>
        <dbReference type="ChEBI" id="CHEBI:18420"/>
    </cofactor>
    <cofactor evidence="10">
        <name>Mn(2+)</name>
        <dbReference type="ChEBI" id="CHEBI:29035"/>
    </cofactor>
</comment>
<accession>A0A0R1EZ50</accession>
<dbReference type="GO" id="GO:0046872">
    <property type="term" value="F:metal ion binding"/>
    <property type="evidence" value="ECO:0007669"/>
    <property type="project" value="UniProtKB-UniRule"/>
</dbReference>
<evidence type="ECO:0000256" key="8">
    <source>
        <dbReference type="ARBA" id="ARBA00023211"/>
    </source>
</evidence>
<comment type="caution">
    <text evidence="11">The sequence shown here is derived from an EMBL/GenBank/DDBJ whole genome shotgun (WGS) entry which is preliminary data.</text>
</comment>
<dbReference type="NCBIfam" id="TIGR00287">
    <property type="entry name" value="cas1"/>
    <property type="match status" value="1"/>
</dbReference>
<evidence type="ECO:0000256" key="9">
    <source>
        <dbReference type="ARBA" id="ARBA00038592"/>
    </source>
</evidence>
<keyword evidence="4 10" id="KW-0378">Hydrolase</keyword>
<dbReference type="PANTHER" id="PTHR34353:SF2">
    <property type="entry name" value="CRISPR-ASSOCIATED ENDONUCLEASE CAS1 1"/>
    <property type="match status" value="1"/>
</dbReference>
<keyword evidence="5 10" id="KW-0460">Magnesium</keyword>
<dbReference type="Proteomes" id="UP000051181">
    <property type="component" value="Unassembled WGS sequence"/>
</dbReference>
<dbReference type="GO" id="GO:0004520">
    <property type="term" value="F:DNA endonuclease activity"/>
    <property type="evidence" value="ECO:0007669"/>
    <property type="project" value="InterPro"/>
</dbReference>
<dbReference type="GO" id="GO:0003677">
    <property type="term" value="F:DNA binding"/>
    <property type="evidence" value="ECO:0007669"/>
    <property type="project" value="UniProtKB-KW"/>
</dbReference>
<feature type="binding site" evidence="10">
    <location>
        <position position="217"/>
    </location>
    <ligand>
        <name>Mn(2+)</name>
        <dbReference type="ChEBI" id="CHEBI:29035"/>
    </ligand>
</feature>
<comment type="subunit">
    <text evidence="9 10">Homodimer, forms a heterotetramer with a Cas2 homodimer.</text>
</comment>
<evidence type="ECO:0000256" key="7">
    <source>
        <dbReference type="ARBA" id="ARBA00023125"/>
    </source>
</evidence>
<keyword evidence="8 10" id="KW-0464">Manganese</keyword>
<keyword evidence="6 10" id="KW-0051">Antiviral defense</keyword>
<dbReference type="InterPro" id="IPR002729">
    <property type="entry name" value="CRISPR-assoc_Cas1"/>
</dbReference>
<proteinExistence type="inferred from homology"/>
<feature type="binding site" evidence="10">
    <location>
        <position position="202"/>
    </location>
    <ligand>
        <name>Mn(2+)</name>
        <dbReference type="ChEBI" id="CHEBI:29035"/>
    </ligand>
</feature>
<evidence type="ECO:0000256" key="1">
    <source>
        <dbReference type="ARBA" id="ARBA00022722"/>
    </source>
</evidence>
<evidence type="ECO:0000256" key="5">
    <source>
        <dbReference type="ARBA" id="ARBA00022842"/>
    </source>
</evidence>
<evidence type="ECO:0000313" key="12">
    <source>
        <dbReference type="Proteomes" id="UP000051181"/>
    </source>
</evidence>
<name>A0A0R1EZ50_9LACO</name>
<keyword evidence="3 10" id="KW-0255">Endonuclease</keyword>
<evidence type="ECO:0000256" key="2">
    <source>
        <dbReference type="ARBA" id="ARBA00022723"/>
    </source>
</evidence>
<keyword evidence="7 10" id="KW-0238">DNA-binding</keyword>
<evidence type="ECO:0000256" key="6">
    <source>
        <dbReference type="ARBA" id="ARBA00023118"/>
    </source>
</evidence>
<dbReference type="Gene3D" id="3.100.10.20">
    <property type="entry name" value="CRISPR-associated endonuclease Cas1, N-terminal domain"/>
    <property type="match status" value="1"/>
</dbReference>
<dbReference type="AlphaFoldDB" id="A0A0R1EZ50"/>
<organism evidence="11 12">
    <name type="scientific">Loigolactobacillus coryniformis subsp. coryniformis KCTC 3167 = DSM 20001</name>
    <dbReference type="NCBI Taxonomy" id="913848"/>
    <lineage>
        <taxon>Bacteria</taxon>
        <taxon>Bacillati</taxon>
        <taxon>Bacillota</taxon>
        <taxon>Bacilli</taxon>
        <taxon>Lactobacillales</taxon>
        <taxon>Lactobacillaceae</taxon>
        <taxon>Loigolactobacillus</taxon>
    </lineage>
</organism>
<gene>
    <name evidence="10" type="primary">cas1</name>
    <name evidence="11" type="ORF">FD22_GL002103</name>
</gene>
<dbReference type="InterPro" id="IPR050646">
    <property type="entry name" value="Cas1"/>
</dbReference>
<comment type="function">
    <text evidence="10">CRISPR (clustered regularly interspaced short palindromic repeat), is an adaptive immune system that provides protection against mobile genetic elements (viruses, transposable elements and conjugative plasmids). CRISPR clusters contain spacers, sequences complementary to antecedent mobile elements, and target invading nucleic acids. CRISPR clusters are transcribed and processed into CRISPR RNA (crRNA). Acts as a dsDNA endonuclease. Involved in the integration of spacer DNA into the CRISPR cassette.</text>
</comment>
<dbReference type="Pfam" id="PF01867">
    <property type="entry name" value="Cas_Cas1"/>
    <property type="match status" value="1"/>
</dbReference>
<protein>
    <recommendedName>
        <fullName evidence="10">CRISPR-associated endonuclease Cas1</fullName>
        <ecNumber evidence="10">3.1.-.-</ecNumber>
    </recommendedName>
</protein>
<dbReference type="GO" id="GO:0043571">
    <property type="term" value="P:maintenance of CRISPR repeat elements"/>
    <property type="evidence" value="ECO:0007669"/>
    <property type="project" value="UniProtKB-UniRule"/>
</dbReference>
<keyword evidence="1 10" id="KW-0540">Nuclease</keyword>
<reference evidence="11 12" key="1">
    <citation type="journal article" date="2015" name="Genome Announc.">
        <title>Expanding the biotechnology potential of lactobacilli through comparative genomics of 213 strains and associated genera.</title>
        <authorList>
            <person name="Sun Z."/>
            <person name="Harris H.M."/>
            <person name="McCann A."/>
            <person name="Guo C."/>
            <person name="Argimon S."/>
            <person name="Zhang W."/>
            <person name="Yang X."/>
            <person name="Jeffery I.B."/>
            <person name="Cooney J.C."/>
            <person name="Kagawa T.F."/>
            <person name="Liu W."/>
            <person name="Song Y."/>
            <person name="Salvetti E."/>
            <person name="Wrobel A."/>
            <person name="Rasinkangas P."/>
            <person name="Parkhill J."/>
            <person name="Rea M.C."/>
            <person name="O'Sullivan O."/>
            <person name="Ritari J."/>
            <person name="Douillard F.P."/>
            <person name="Paul Ross R."/>
            <person name="Yang R."/>
            <person name="Briner A.E."/>
            <person name="Felis G.E."/>
            <person name="de Vos W.M."/>
            <person name="Barrangou R."/>
            <person name="Klaenhammer T.R."/>
            <person name="Caufield P.W."/>
            <person name="Cui Y."/>
            <person name="Zhang H."/>
            <person name="O'Toole P.W."/>
        </authorList>
    </citation>
    <scope>NUCLEOTIDE SEQUENCE [LARGE SCALE GENOMIC DNA]</scope>
    <source>
        <strain evidence="11 12">DSM 20001</strain>
    </source>
</reference>
<dbReference type="RefSeq" id="WP_010009269.1">
    <property type="nucleotide sequence ID" value="NZ_AZCN01000066.1"/>
</dbReference>
<dbReference type="eggNOG" id="COG1518">
    <property type="taxonomic scope" value="Bacteria"/>
</dbReference>
<sequence>MGWRTVMITQHAKVSYGSHQLIVQTIDGTSQIPISDIQVLLVGTMSAVITTAAINALIQAEAKIIFTGRDGQPVCEILGYYPSNRDASLITQQLNWQANVKEQLWTRIVHEKIAMQIQVCQLLQLETAALDVELLRLELGDVTNREAVVARKYFNLMFDNDFSRRDFSPINAALNYGYSILLSTIDREIVANGYLTQFGIHHHNEGNEFNLGSDLMEPFRPIIDCWVAQQRFNDFTPDIKFGLVDLLNLELMYNGERTILRHALTKYIAASLNYLSEQSHSIEIKVALLNEVSSHAINDHV</sequence>
<dbReference type="HAMAP" id="MF_01470">
    <property type="entry name" value="Cas1"/>
    <property type="match status" value="1"/>
</dbReference>
<evidence type="ECO:0000256" key="10">
    <source>
        <dbReference type="HAMAP-Rule" id="MF_01470"/>
    </source>
</evidence>
<evidence type="ECO:0000313" key="11">
    <source>
        <dbReference type="EMBL" id="KRK14795.1"/>
    </source>
</evidence>
<keyword evidence="2 10" id="KW-0479">Metal-binding</keyword>
<dbReference type="EMBL" id="AZCN01000066">
    <property type="protein sequence ID" value="KRK14795.1"/>
    <property type="molecule type" value="Genomic_DNA"/>
</dbReference>
<dbReference type="Gene3D" id="1.20.120.920">
    <property type="entry name" value="CRISPR-associated endonuclease Cas1, C-terminal domain"/>
    <property type="match status" value="1"/>
</dbReference>
<evidence type="ECO:0000256" key="4">
    <source>
        <dbReference type="ARBA" id="ARBA00022801"/>
    </source>
</evidence>
<dbReference type="InterPro" id="IPR042211">
    <property type="entry name" value="CRISPR-assoc_Cas1_N"/>
</dbReference>
<dbReference type="GeneID" id="65918205"/>
<comment type="similarity">
    <text evidence="10">Belongs to the CRISPR-associated endonuclease Cas1 family.</text>
</comment>
<dbReference type="EC" id="3.1.-.-" evidence="10"/>
<dbReference type="InterPro" id="IPR019855">
    <property type="entry name" value="CRISPR-assoc_Cas1_NMENI"/>
</dbReference>
<dbReference type="PATRIC" id="fig|913848.6.peg.2148"/>
<feature type="binding site" evidence="10">
    <location>
        <position position="146"/>
    </location>
    <ligand>
        <name>Mn(2+)</name>
        <dbReference type="ChEBI" id="CHEBI:29035"/>
    </ligand>
</feature>
<dbReference type="GO" id="GO:0016787">
    <property type="term" value="F:hydrolase activity"/>
    <property type="evidence" value="ECO:0007669"/>
    <property type="project" value="UniProtKB-KW"/>
</dbReference>
<dbReference type="GO" id="GO:0051607">
    <property type="term" value="P:defense response to virus"/>
    <property type="evidence" value="ECO:0007669"/>
    <property type="project" value="UniProtKB-UniRule"/>
</dbReference>
<dbReference type="PANTHER" id="PTHR34353">
    <property type="entry name" value="CRISPR-ASSOCIATED ENDONUCLEASE CAS1 1"/>
    <property type="match status" value="1"/>
</dbReference>